<dbReference type="Proteomes" id="UP000179807">
    <property type="component" value="Unassembled WGS sequence"/>
</dbReference>
<evidence type="ECO:0000256" key="1">
    <source>
        <dbReference type="SAM" id="Phobius"/>
    </source>
</evidence>
<keyword evidence="3" id="KW-1185">Reference proteome</keyword>
<name>A0A1J4J4U1_9EUKA</name>
<protein>
    <submittedName>
        <fullName evidence="2">Uncharacterized protein</fullName>
    </submittedName>
</protein>
<keyword evidence="1" id="KW-1133">Transmembrane helix</keyword>
<comment type="caution">
    <text evidence="2">The sequence shown here is derived from an EMBL/GenBank/DDBJ whole genome shotgun (WGS) entry which is preliminary data.</text>
</comment>
<dbReference type="AlphaFoldDB" id="A0A1J4J4U1"/>
<organism evidence="2 3">
    <name type="scientific">Tritrichomonas foetus</name>
    <dbReference type="NCBI Taxonomy" id="1144522"/>
    <lineage>
        <taxon>Eukaryota</taxon>
        <taxon>Metamonada</taxon>
        <taxon>Parabasalia</taxon>
        <taxon>Tritrichomonadida</taxon>
        <taxon>Tritrichomonadidae</taxon>
        <taxon>Tritrichomonas</taxon>
    </lineage>
</organism>
<reference evidence="2" key="1">
    <citation type="submission" date="2016-10" db="EMBL/GenBank/DDBJ databases">
        <authorList>
            <person name="Benchimol M."/>
            <person name="Almeida L.G."/>
            <person name="Vasconcelos A.T."/>
            <person name="Perreira-Neves A."/>
            <person name="Rosa I.A."/>
            <person name="Tasca T."/>
            <person name="Bogo M.R."/>
            <person name="de Souza W."/>
        </authorList>
    </citation>
    <scope>NUCLEOTIDE SEQUENCE [LARGE SCALE GENOMIC DNA]</scope>
    <source>
        <strain evidence="2">K</strain>
    </source>
</reference>
<evidence type="ECO:0000313" key="2">
    <source>
        <dbReference type="EMBL" id="OHS94344.1"/>
    </source>
</evidence>
<accession>A0A1J4J4U1</accession>
<sequence length="61" mass="7164">MCWVYASKRKNESEYLKILANRCFLLFWLAMFIIGVWTAVFHAFWPEMSVIGFSLPSGEVE</sequence>
<dbReference type="OrthoDB" id="10431081at2759"/>
<dbReference type="GeneID" id="94830606"/>
<proteinExistence type="predicted"/>
<dbReference type="RefSeq" id="XP_068347481.1">
    <property type="nucleotide sequence ID" value="XM_068495902.1"/>
</dbReference>
<dbReference type="EMBL" id="MLAK01001326">
    <property type="protein sequence ID" value="OHS94344.1"/>
    <property type="molecule type" value="Genomic_DNA"/>
</dbReference>
<keyword evidence="1" id="KW-0812">Transmembrane</keyword>
<keyword evidence="1" id="KW-0472">Membrane</keyword>
<dbReference type="VEuPathDB" id="TrichDB:TRFO_11203"/>
<evidence type="ECO:0000313" key="3">
    <source>
        <dbReference type="Proteomes" id="UP000179807"/>
    </source>
</evidence>
<gene>
    <name evidence="2" type="ORF">TRFO_11203</name>
</gene>
<feature type="transmembrane region" description="Helical" evidence="1">
    <location>
        <begin position="23"/>
        <end position="45"/>
    </location>
</feature>